<evidence type="ECO:0000313" key="1">
    <source>
        <dbReference type="EMBL" id="PIN14296.1"/>
    </source>
</evidence>
<evidence type="ECO:0000313" key="2">
    <source>
        <dbReference type="Proteomes" id="UP000231279"/>
    </source>
</evidence>
<protein>
    <submittedName>
        <fullName evidence="1">Uncharacterized protein</fullName>
    </submittedName>
</protein>
<gene>
    <name evidence="1" type="ORF">CDL12_13077</name>
</gene>
<accession>A0A2G9H9V0</accession>
<dbReference type="Proteomes" id="UP000231279">
    <property type="component" value="Unassembled WGS sequence"/>
</dbReference>
<dbReference type="EMBL" id="NKXS01002317">
    <property type="protein sequence ID" value="PIN14296.1"/>
    <property type="molecule type" value="Genomic_DNA"/>
</dbReference>
<comment type="caution">
    <text evidence="1">The sequence shown here is derived from an EMBL/GenBank/DDBJ whole genome shotgun (WGS) entry which is preliminary data.</text>
</comment>
<keyword evidence="2" id="KW-1185">Reference proteome</keyword>
<dbReference type="AlphaFoldDB" id="A0A2G9H9V0"/>
<proteinExistence type="predicted"/>
<sequence>MVQPEQTAGSEHPVYIKNKKMQQICRDPVTQNMHRVNNIQSIIEKRQPLRYANV</sequence>
<reference evidence="2" key="1">
    <citation type="journal article" date="2018" name="Gigascience">
        <title>Genome assembly of the Pink Ipe (Handroanthus impetiginosus, Bignoniaceae), a highly valued, ecologically keystone Neotropical timber forest tree.</title>
        <authorList>
            <person name="Silva-Junior O.B."/>
            <person name="Grattapaglia D."/>
            <person name="Novaes E."/>
            <person name="Collevatti R.G."/>
        </authorList>
    </citation>
    <scope>NUCLEOTIDE SEQUENCE [LARGE SCALE GENOMIC DNA]</scope>
    <source>
        <strain evidence="2">cv. UFG-1</strain>
    </source>
</reference>
<name>A0A2G9H9V0_9LAMI</name>
<organism evidence="1 2">
    <name type="scientific">Handroanthus impetiginosus</name>
    <dbReference type="NCBI Taxonomy" id="429701"/>
    <lineage>
        <taxon>Eukaryota</taxon>
        <taxon>Viridiplantae</taxon>
        <taxon>Streptophyta</taxon>
        <taxon>Embryophyta</taxon>
        <taxon>Tracheophyta</taxon>
        <taxon>Spermatophyta</taxon>
        <taxon>Magnoliopsida</taxon>
        <taxon>eudicotyledons</taxon>
        <taxon>Gunneridae</taxon>
        <taxon>Pentapetalae</taxon>
        <taxon>asterids</taxon>
        <taxon>lamiids</taxon>
        <taxon>Lamiales</taxon>
        <taxon>Bignoniaceae</taxon>
        <taxon>Crescentiina</taxon>
        <taxon>Tabebuia alliance</taxon>
        <taxon>Handroanthus</taxon>
    </lineage>
</organism>